<dbReference type="AlphaFoldDB" id="A0A0F9ACY5"/>
<sequence length="70" mass="7538">SSTRPKYRCRGPRVKEDSIERRGCGAALDELIDKVKADGENHAIECPKCGNLSSVRKIPVVEVEAAAAEG</sequence>
<comment type="caution">
    <text evidence="1">The sequence shown here is derived from an EMBL/GenBank/DDBJ whole genome shotgun (WGS) entry which is preliminary data.</text>
</comment>
<feature type="non-terminal residue" evidence="1">
    <location>
        <position position="1"/>
    </location>
</feature>
<organism evidence="1">
    <name type="scientific">marine sediment metagenome</name>
    <dbReference type="NCBI Taxonomy" id="412755"/>
    <lineage>
        <taxon>unclassified sequences</taxon>
        <taxon>metagenomes</taxon>
        <taxon>ecological metagenomes</taxon>
    </lineage>
</organism>
<gene>
    <name evidence="1" type="ORF">LCGC14_2665820</name>
</gene>
<reference evidence="1" key="1">
    <citation type="journal article" date="2015" name="Nature">
        <title>Complex archaea that bridge the gap between prokaryotes and eukaryotes.</title>
        <authorList>
            <person name="Spang A."/>
            <person name="Saw J.H."/>
            <person name="Jorgensen S.L."/>
            <person name="Zaremba-Niedzwiedzka K."/>
            <person name="Martijn J."/>
            <person name="Lind A.E."/>
            <person name="van Eijk R."/>
            <person name="Schleper C."/>
            <person name="Guy L."/>
            <person name="Ettema T.J."/>
        </authorList>
    </citation>
    <scope>NUCLEOTIDE SEQUENCE</scope>
</reference>
<accession>A0A0F9ACY5</accession>
<name>A0A0F9ACY5_9ZZZZ</name>
<proteinExistence type="predicted"/>
<evidence type="ECO:0000313" key="1">
    <source>
        <dbReference type="EMBL" id="KKK96135.1"/>
    </source>
</evidence>
<dbReference type="EMBL" id="LAZR01046610">
    <property type="protein sequence ID" value="KKK96135.1"/>
    <property type="molecule type" value="Genomic_DNA"/>
</dbReference>
<protein>
    <submittedName>
        <fullName evidence="1">Uncharacterized protein</fullName>
    </submittedName>
</protein>